<organism evidence="2 3">
    <name type="scientific">Brachionus plicatilis</name>
    <name type="common">Marine rotifer</name>
    <name type="synonym">Brachionus muelleri</name>
    <dbReference type="NCBI Taxonomy" id="10195"/>
    <lineage>
        <taxon>Eukaryota</taxon>
        <taxon>Metazoa</taxon>
        <taxon>Spiralia</taxon>
        <taxon>Gnathifera</taxon>
        <taxon>Rotifera</taxon>
        <taxon>Eurotatoria</taxon>
        <taxon>Monogononta</taxon>
        <taxon>Pseudotrocha</taxon>
        <taxon>Ploima</taxon>
        <taxon>Brachionidae</taxon>
        <taxon>Brachionus</taxon>
    </lineage>
</organism>
<dbReference type="Gene3D" id="3.40.50.150">
    <property type="entry name" value="Vaccinia Virus protein VP39"/>
    <property type="match status" value="1"/>
</dbReference>
<dbReference type="Pfam" id="PF13847">
    <property type="entry name" value="Methyltransf_31"/>
    <property type="match status" value="1"/>
</dbReference>
<comment type="caution">
    <text evidence="2">The sequence shown here is derived from an EMBL/GenBank/DDBJ whole genome shotgun (WGS) entry which is preliminary data.</text>
</comment>
<proteinExistence type="predicted"/>
<dbReference type="EMBL" id="REGN01011935">
    <property type="protein sequence ID" value="RMZ96740.1"/>
    <property type="molecule type" value="Genomic_DNA"/>
</dbReference>
<protein>
    <submittedName>
        <fullName evidence="2">Conserved domain</fullName>
    </submittedName>
</protein>
<dbReference type="OrthoDB" id="506498at2759"/>
<dbReference type="Proteomes" id="UP000276133">
    <property type="component" value="Unassembled WGS sequence"/>
</dbReference>
<evidence type="ECO:0000313" key="2">
    <source>
        <dbReference type="EMBL" id="RMZ96740.1"/>
    </source>
</evidence>
<gene>
    <name evidence="2" type="ORF">BpHYR1_045617</name>
</gene>
<dbReference type="InterPro" id="IPR029063">
    <property type="entry name" value="SAM-dependent_MTases_sf"/>
</dbReference>
<keyword evidence="3" id="KW-1185">Reference proteome</keyword>
<dbReference type="CDD" id="cd02440">
    <property type="entry name" value="AdoMet_MTases"/>
    <property type="match status" value="1"/>
</dbReference>
<dbReference type="InterPro" id="IPR025714">
    <property type="entry name" value="Methyltranfer_dom"/>
</dbReference>
<dbReference type="AlphaFoldDB" id="A0A3M7PD99"/>
<name>A0A3M7PD99_BRAPC</name>
<feature type="domain" description="Methyltransferase" evidence="1">
    <location>
        <begin position="91"/>
        <end position="180"/>
    </location>
</feature>
<reference evidence="2 3" key="1">
    <citation type="journal article" date="2018" name="Sci. Rep.">
        <title>Genomic signatures of local adaptation to the degree of environmental predictability in rotifers.</title>
        <authorList>
            <person name="Franch-Gras L."/>
            <person name="Hahn C."/>
            <person name="Garcia-Roger E.M."/>
            <person name="Carmona M.J."/>
            <person name="Serra M."/>
            <person name="Gomez A."/>
        </authorList>
    </citation>
    <scope>NUCLEOTIDE SEQUENCE [LARGE SCALE GENOMIC DNA]</scope>
    <source>
        <strain evidence="2">HYR1</strain>
    </source>
</reference>
<dbReference type="SUPFAM" id="SSF53335">
    <property type="entry name" value="S-adenosyl-L-methionine-dependent methyltransferases"/>
    <property type="match status" value="1"/>
</dbReference>
<accession>A0A3M7PD99</accession>
<sequence>MLVKMEKFPLFLTPNMREKTRRVIFFPRKKNSISVCVQKTNLFLSLPLIDQARIQLKEEWINIMDNSNYTEDIKQMLLLENKFILKLIDSKKYKRIIEIGCGFGENAFDFAMHYSEIEYIGMDVNHQYISKAKLMAEFKDIKNLHFNKLAANEIEKIFSKLNDLKEKKTLIYFPFNILGNITNINETILKIYEYECDFIIFTYQQNEKANQERQIYYTNCGFKLEFKENLFFSCFSSSNGFVSKVYKKIFMDELLKDETKSYNKFEECLGSIGYIYLMEKKH</sequence>
<evidence type="ECO:0000313" key="3">
    <source>
        <dbReference type="Proteomes" id="UP000276133"/>
    </source>
</evidence>
<evidence type="ECO:0000259" key="1">
    <source>
        <dbReference type="Pfam" id="PF13847"/>
    </source>
</evidence>